<dbReference type="Gene3D" id="3.30.1150.10">
    <property type="match status" value="1"/>
</dbReference>
<evidence type="ECO:0000259" key="1">
    <source>
        <dbReference type="PROSITE" id="PS52015"/>
    </source>
</evidence>
<dbReference type="Pfam" id="PF03544">
    <property type="entry name" value="TonB_C"/>
    <property type="match status" value="1"/>
</dbReference>
<evidence type="ECO:0000313" key="3">
    <source>
        <dbReference type="Proteomes" id="UP000515804"/>
    </source>
</evidence>
<reference evidence="2 3" key="1">
    <citation type="submission" date="2020-08" db="EMBL/GenBank/DDBJ databases">
        <title>Genome sequence of Thermomonas carbonis KCTC 42013T.</title>
        <authorList>
            <person name="Hyun D.-W."/>
            <person name="Bae J.-W."/>
        </authorList>
    </citation>
    <scope>NUCLEOTIDE SEQUENCE [LARGE SCALE GENOMIC DNA]</scope>
    <source>
        <strain evidence="2 3">KCTC 42013</strain>
    </source>
</reference>
<protein>
    <submittedName>
        <fullName evidence="2">Energy transducer TonB</fullName>
    </submittedName>
</protein>
<dbReference type="GO" id="GO:0055085">
    <property type="term" value="P:transmembrane transport"/>
    <property type="evidence" value="ECO:0007669"/>
    <property type="project" value="InterPro"/>
</dbReference>
<gene>
    <name evidence="2" type="ORF">H9L16_05905</name>
</gene>
<feature type="domain" description="TonB C-terminal" evidence="1">
    <location>
        <begin position="125"/>
        <end position="235"/>
    </location>
</feature>
<proteinExistence type="predicted"/>
<keyword evidence="3" id="KW-1185">Reference proteome</keyword>
<dbReference type="EMBL" id="CP060719">
    <property type="protein sequence ID" value="QNN71098.1"/>
    <property type="molecule type" value="Genomic_DNA"/>
</dbReference>
<dbReference type="RefSeq" id="WP_187553613.1">
    <property type="nucleotide sequence ID" value="NZ_BMZL01000003.1"/>
</dbReference>
<dbReference type="KEGG" id="tcn:H9L16_05905"/>
<name>A0A7G9STC3_9GAMM</name>
<organism evidence="2 3">
    <name type="scientific">Thermomonas carbonis</name>
    <dbReference type="NCBI Taxonomy" id="1463158"/>
    <lineage>
        <taxon>Bacteria</taxon>
        <taxon>Pseudomonadati</taxon>
        <taxon>Pseudomonadota</taxon>
        <taxon>Gammaproteobacteria</taxon>
        <taxon>Lysobacterales</taxon>
        <taxon>Lysobacteraceae</taxon>
        <taxon>Thermomonas</taxon>
    </lineage>
</organism>
<dbReference type="SUPFAM" id="SSF74653">
    <property type="entry name" value="TolA/TonB C-terminal domain"/>
    <property type="match status" value="1"/>
</dbReference>
<accession>A0A7G9STC3</accession>
<dbReference type="PROSITE" id="PS52015">
    <property type="entry name" value="TONB_CTD"/>
    <property type="match status" value="1"/>
</dbReference>
<dbReference type="AlphaFoldDB" id="A0A7G9STC3"/>
<evidence type="ECO:0000313" key="2">
    <source>
        <dbReference type="EMBL" id="QNN71098.1"/>
    </source>
</evidence>
<dbReference type="Proteomes" id="UP000515804">
    <property type="component" value="Chromosome"/>
</dbReference>
<dbReference type="InterPro" id="IPR037682">
    <property type="entry name" value="TonB_C"/>
</dbReference>
<sequence>MKMRLMAAIALLVGLLVAMPGWSANARSVRKQLESSLQVSGTVTIGKDGSVIAHTLDPKAPLGETLVDFVNKAVAGWRFAPVMVDGQAVTARVPMHLRLVAKRAEDDKFSVTIASSYFGSNEAVAQSDNPGSTRLAPPQYPKVAQRMGGEGTVYLIVQIDRGGKVANVDAEQVNLRVAGTANEMTRLRDMLTAAAVRAARDWSFTPPTTGETANDDNWLIRVPVDFVLLGPGDKQRKEGEWDTYIPGPRNMGMPWAQEKLKTAGSPDALPGSGAYPLRQGATLLTPLG</sequence>